<dbReference type="Proteomes" id="UP000640052">
    <property type="component" value="Unassembled WGS sequence"/>
</dbReference>
<feature type="coiled-coil region" evidence="1">
    <location>
        <begin position="28"/>
        <end position="55"/>
    </location>
</feature>
<proteinExistence type="predicted"/>
<evidence type="ECO:0000256" key="1">
    <source>
        <dbReference type="SAM" id="Coils"/>
    </source>
</evidence>
<protein>
    <submittedName>
        <fullName evidence="3">Uncharacterized protein</fullName>
    </submittedName>
</protein>
<accession>A0A919Q7R5</accession>
<dbReference type="EMBL" id="BOOA01000004">
    <property type="protein sequence ID" value="GIH22468.1"/>
    <property type="molecule type" value="Genomic_DNA"/>
</dbReference>
<keyword evidence="4" id="KW-1185">Reference proteome</keyword>
<comment type="caution">
    <text evidence="3">The sequence shown here is derived from an EMBL/GenBank/DDBJ whole genome shotgun (WGS) entry which is preliminary data.</text>
</comment>
<sequence length="92" mass="9886">MTVSKRTTFTVMCAAVLSAVLPGFAGYASAKFEAYDQAKKELARLRADLREARSDGRILYSKRDDPAIAGDFSTVPGVDGRGNCGSVLWPGR</sequence>
<evidence type="ECO:0000256" key="2">
    <source>
        <dbReference type="SAM" id="SignalP"/>
    </source>
</evidence>
<gene>
    <name evidence="3" type="ORF">Aph01nite_07780</name>
</gene>
<keyword evidence="1" id="KW-0175">Coiled coil</keyword>
<feature type="chain" id="PRO_5037780880" evidence="2">
    <location>
        <begin position="31"/>
        <end position="92"/>
    </location>
</feature>
<organism evidence="3 4">
    <name type="scientific">Acrocarpospora phusangensis</name>
    <dbReference type="NCBI Taxonomy" id="1070424"/>
    <lineage>
        <taxon>Bacteria</taxon>
        <taxon>Bacillati</taxon>
        <taxon>Actinomycetota</taxon>
        <taxon>Actinomycetes</taxon>
        <taxon>Streptosporangiales</taxon>
        <taxon>Streptosporangiaceae</taxon>
        <taxon>Acrocarpospora</taxon>
    </lineage>
</organism>
<dbReference type="AlphaFoldDB" id="A0A919Q7R5"/>
<reference evidence="3" key="1">
    <citation type="submission" date="2021-01" db="EMBL/GenBank/DDBJ databases">
        <title>Whole genome shotgun sequence of Acrocarpospora phusangensis NBRC 108782.</title>
        <authorList>
            <person name="Komaki H."/>
            <person name="Tamura T."/>
        </authorList>
    </citation>
    <scope>NUCLEOTIDE SEQUENCE</scope>
    <source>
        <strain evidence="3">NBRC 108782</strain>
    </source>
</reference>
<feature type="signal peptide" evidence="2">
    <location>
        <begin position="1"/>
        <end position="30"/>
    </location>
</feature>
<evidence type="ECO:0000313" key="3">
    <source>
        <dbReference type="EMBL" id="GIH22468.1"/>
    </source>
</evidence>
<evidence type="ECO:0000313" key="4">
    <source>
        <dbReference type="Proteomes" id="UP000640052"/>
    </source>
</evidence>
<name>A0A919Q7R5_9ACTN</name>
<keyword evidence="2" id="KW-0732">Signal</keyword>